<dbReference type="KEGG" id="pbo:PACID_24430"/>
<dbReference type="EC" id="2.7.1.48" evidence="2"/>
<dbReference type="PATRIC" id="fig|1171373.8.peg.2408"/>
<keyword evidence="2" id="KW-0418">Kinase</keyword>
<dbReference type="GO" id="GO:0005524">
    <property type="term" value="F:ATP binding"/>
    <property type="evidence" value="ECO:0007669"/>
    <property type="project" value="InterPro"/>
</dbReference>
<dbReference type="EMBL" id="CP003493">
    <property type="protein sequence ID" value="AFV90219.1"/>
    <property type="molecule type" value="Genomic_DNA"/>
</dbReference>
<feature type="domain" description="Phosphoribulokinase/uridine kinase" evidence="1">
    <location>
        <begin position="8"/>
        <end position="145"/>
    </location>
</feature>
<dbReference type="SUPFAM" id="SSF52540">
    <property type="entry name" value="P-loop containing nucleoside triphosphate hydrolases"/>
    <property type="match status" value="1"/>
</dbReference>
<dbReference type="Proteomes" id="UP000000214">
    <property type="component" value="Chromosome"/>
</dbReference>
<reference evidence="2 3" key="1">
    <citation type="journal article" date="2012" name="BMC Genomics">
        <title>The genome sequence of Propionibacterium acidipropionici provides insights into its biotechnological and industrial potential.</title>
        <authorList>
            <person name="Parizzi L.P."/>
            <person name="Grassi M.C."/>
            <person name="Llerena L.A."/>
            <person name="Carazzolle M.F."/>
            <person name="Queiroz V.L."/>
            <person name="Lunardi I."/>
            <person name="Zeidler A.F."/>
            <person name="Teixeira P.J."/>
            <person name="Mieczkowski P."/>
            <person name="Rincones J."/>
            <person name="Pereira G.A."/>
        </authorList>
    </citation>
    <scope>NUCLEOTIDE SEQUENCE [LARGE SCALE GENOMIC DNA]</scope>
    <source>
        <strain evidence="3">ATCC 4875 / DSM 20272 / JCM 6432 / NBRC 12425 / NCIMB 8070</strain>
    </source>
</reference>
<dbReference type="InterPro" id="IPR027417">
    <property type="entry name" value="P-loop_NTPase"/>
</dbReference>
<evidence type="ECO:0000259" key="1">
    <source>
        <dbReference type="Pfam" id="PF00485"/>
    </source>
</evidence>
<evidence type="ECO:0000313" key="3">
    <source>
        <dbReference type="Proteomes" id="UP000000214"/>
    </source>
</evidence>
<proteinExistence type="predicted"/>
<sequence>MACTVVLLAGPSGSGKSRLTRQLGVPQLRLDDFYRDGDDPDLPMVRSMVDWDDIASWNLEAAVAALCSLVECGSARTPRYNLSTSRAEGTRVVETDGAPVILTEGIFAPDLLEPCRRAGLDVLPIWIDRSRDVNFIRRLRRDLHQHRKPPAVLVRRGLALRGAEPGLRNLAVALGFQPCGMRRARAEISGLLDSADPTDR</sequence>
<name>K7RQB3_ACIA4</name>
<accession>K7RQB3</accession>
<dbReference type="InterPro" id="IPR006083">
    <property type="entry name" value="PRK/URK"/>
</dbReference>
<gene>
    <name evidence="2" type="ordered locus">PACID_24430</name>
</gene>
<dbReference type="Gene3D" id="3.40.50.300">
    <property type="entry name" value="P-loop containing nucleotide triphosphate hydrolases"/>
    <property type="match status" value="1"/>
</dbReference>
<dbReference type="STRING" id="1171373.PACID_24430"/>
<dbReference type="AlphaFoldDB" id="K7RQB3"/>
<dbReference type="GO" id="GO:0004849">
    <property type="term" value="F:uridine kinase activity"/>
    <property type="evidence" value="ECO:0007669"/>
    <property type="project" value="UniProtKB-EC"/>
</dbReference>
<dbReference type="HOGENOM" id="CLU_080170_1_0_11"/>
<dbReference type="Pfam" id="PF00485">
    <property type="entry name" value="PRK"/>
    <property type="match status" value="1"/>
</dbReference>
<dbReference type="eggNOG" id="COG0572">
    <property type="taxonomic scope" value="Bacteria"/>
</dbReference>
<organism evidence="2 3">
    <name type="scientific">Acidipropionibacterium acidipropionici (strain ATCC 4875 / DSM 20272 / JCM 6432 / NBRC 12425 / NCIMB 8070 / 4)</name>
    <name type="common">Propionibacterium acidipropionici</name>
    <dbReference type="NCBI Taxonomy" id="1171373"/>
    <lineage>
        <taxon>Bacteria</taxon>
        <taxon>Bacillati</taxon>
        <taxon>Actinomycetota</taxon>
        <taxon>Actinomycetes</taxon>
        <taxon>Propionibacteriales</taxon>
        <taxon>Propionibacteriaceae</taxon>
        <taxon>Acidipropionibacterium</taxon>
    </lineage>
</organism>
<evidence type="ECO:0000313" key="2">
    <source>
        <dbReference type="EMBL" id="AFV90219.1"/>
    </source>
</evidence>
<protein>
    <submittedName>
        <fullName evidence="2">Uridine kinase</fullName>
        <ecNumber evidence="2">2.7.1.48</ecNumber>
    </submittedName>
</protein>
<keyword evidence="2" id="KW-0808">Transferase</keyword>